<dbReference type="FunFam" id="3.40.190.10:FF:000001">
    <property type="entry name" value="Glutamate receptor ionotropic, kainate 2"/>
    <property type="match status" value="1"/>
</dbReference>
<comment type="subcellular location">
    <subcellularLocation>
        <location evidence="15">Postsynaptic cell membrane</location>
        <topology evidence="15">Multi-pass membrane protein</topology>
    </subcellularLocation>
</comment>
<dbReference type="AlphaFoldDB" id="A0A7R9BU51"/>
<evidence type="ECO:0000256" key="5">
    <source>
        <dbReference type="ARBA" id="ARBA00022729"/>
    </source>
</evidence>
<feature type="domain" description="Ionotropic glutamate receptor C-terminal" evidence="18">
    <location>
        <begin position="349"/>
        <end position="838"/>
    </location>
</feature>
<feature type="transmembrane region" description="Helical" evidence="17">
    <location>
        <begin position="553"/>
        <end position="572"/>
    </location>
</feature>
<dbReference type="InterPro" id="IPR015683">
    <property type="entry name" value="Ionotropic_Glu_rcpt"/>
</dbReference>
<evidence type="ECO:0000256" key="10">
    <source>
        <dbReference type="ARBA" id="ARBA00023170"/>
    </source>
</evidence>
<keyword evidence="12" id="KW-0628">Postsynaptic cell membrane</keyword>
<dbReference type="FunFam" id="3.40.190.10:FF:000060">
    <property type="entry name" value="Glutamate receptor ionotropic, kainate 1"/>
    <property type="match status" value="1"/>
</dbReference>
<evidence type="ECO:0000256" key="9">
    <source>
        <dbReference type="ARBA" id="ARBA00023136"/>
    </source>
</evidence>
<evidence type="ECO:0000256" key="11">
    <source>
        <dbReference type="ARBA" id="ARBA00023180"/>
    </source>
</evidence>
<keyword evidence="4 17" id="KW-0812">Transmembrane</keyword>
<dbReference type="GO" id="GO:0045211">
    <property type="term" value="C:postsynaptic membrane"/>
    <property type="evidence" value="ECO:0007669"/>
    <property type="project" value="UniProtKB-SubCell"/>
</dbReference>
<dbReference type="OrthoDB" id="5984008at2759"/>
<keyword evidence="9 17" id="KW-0472">Membrane</keyword>
<feature type="transmembrane region" description="Helical" evidence="17">
    <location>
        <begin position="864"/>
        <end position="884"/>
    </location>
</feature>
<keyword evidence="7" id="KW-0770">Synapse</keyword>
<evidence type="ECO:0000256" key="15">
    <source>
        <dbReference type="ARBA" id="ARBA00034104"/>
    </source>
</evidence>
<dbReference type="SUPFAM" id="SSF53850">
    <property type="entry name" value="Periplasmic binding protein-like II"/>
    <property type="match status" value="2"/>
</dbReference>
<keyword evidence="13" id="KW-1071">Ligand-gated ion channel</keyword>
<dbReference type="SMART" id="SM00079">
    <property type="entry name" value="PBPe"/>
    <property type="match status" value="1"/>
</dbReference>
<dbReference type="Gene3D" id="3.40.190.10">
    <property type="entry name" value="Periplasmic binding protein-like II"/>
    <property type="match status" value="3"/>
</dbReference>
<dbReference type="Pfam" id="PF10613">
    <property type="entry name" value="Lig_chan-Glu_bd"/>
    <property type="match status" value="2"/>
</dbReference>
<evidence type="ECO:0000259" key="18">
    <source>
        <dbReference type="SMART" id="SM00079"/>
    </source>
</evidence>
<dbReference type="FunFam" id="3.40.50.2300:FF:000004">
    <property type="entry name" value="Glutamate receptor, ionotropic, AMPA 2"/>
    <property type="match status" value="1"/>
</dbReference>
<dbReference type="InterPro" id="IPR028082">
    <property type="entry name" value="Peripla_BP_I"/>
</dbReference>
<protein>
    <recommendedName>
        <fullName evidence="22">Glutamate receptor ionotropic, kainate 2</fullName>
    </recommendedName>
</protein>
<keyword evidence="10" id="KW-0675">Receptor</keyword>
<evidence type="ECO:0000256" key="3">
    <source>
        <dbReference type="ARBA" id="ARBA00022475"/>
    </source>
</evidence>
<evidence type="ECO:0000313" key="21">
    <source>
        <dbReference type="Proteomes" id="UP000678499"/>
    </source>
</evidence>
<evidence type="ECO:0000256" key="12">
    <source>
        <dbReference type="ARBA" id="ARBA00023257"/>
    </source>
</evidence>
<evidence type="ECO:0000256" key="7">
    <source>
        <dbReference type="ARBA" id="ARBA00023018"/>
    </source>
</evidence>
<dbReference type="SMART" id="SM00918">
    <property type="entry name" value="Lig_chan-Glu_bd"/>
    <property type="match status" value="1"/>
</dbReference>
<dbReference type="InterPro" id="IPR001828">
    <property type="entry name" value="ANF_lig-bd_rcpt"/>
</dbReference>
<keyword evidence="21" id="KW-1185">Reference proteome</keyword>
<evidence type="ECO:0000256" key="4">
    <source>
        <dbReference type="ARBA" id="ARBA00022692"/>
    </source>
</evidence>
<dbReference type="GO" id="GO:0007166">
    <property type="term" value="P:cell surface receptor signaling pathway"/>
    <property type="evidence" value="ECO:0007669"/>
    <property type="project" value="UniProtKB-ARBA"/>
</dbReference>
<dbReference type="Pfam" id="PF00060">
    <property type="entry name" value="Lig_chan"/>
    <property type="match status" value="1"/>
</dbReference>
<organism evidence="20">
    <name type="scientific">Notodromas monacha</name>
    <dbReference type="NCBI Taxonomy" id="399045"/>
    <lineage>
        <taxon>Eukaryota</taxon>
        <taxon>Metazoa</taxon>
        <taxon>Ecdysozoa</taxon>
        <taxon>Arthropoda</taxon>
        <taxon>Crustacea</taxon>
        <taxon>Oligostraca</taxon>
        <taxon>Ostracoda</taxon>
        <taxon>Podocopa</taxon>
        <taxon>Podocopida</taxon>
        <taxon>Cypridocopina</taxon>
        <taxon>Cypridoidea</taxon>
        <taxon>Cyprididae</taxon>
        <taxon>Notodromas</taxon>
    </lineage>
</organism>
<dbReference type="Proteomes" id="UP000678499">
    <property type="component" value="Unassembled WGS sequence"/>
</dbReference>
<evidence type="ECO:0008006" key="22">
    <source>
        <dbReference type="Google" id="ProtNLM"/>
    </source>
</evidence>
<evidence type="ECO:0000256" key="16">
    <source>
        <dbReference type="SAM" id="MobiDB-lite"/>
    </source>
</evidence>
<sequence length="948" mass="106765">MVACKLLQSGVAAIFGPTEPQVANHVQSICDAMDIPHVQLTWDNWQAFDHVRQSINLHPHPEVLGQAFETLIESWNWETFALLYEDFHGFIGLQTLLRPNSPDNIRRSFIIRKLPEDGNYRHLLREIKATGYTKIILDCNSSKLYDILEQAQQIGMMTEAHSYLTTTLDMHTVDLERFQYGGTNITGFRLVNLDNSTVLKVLEGWQRKLNSEGFGVNVCPKDVSDPRVLFDMKTEAALMYDAVQVFANALTKLGSSQVINTKSINCDGDNFWEHGHSLINYMKLEDMEGLTGKIVFDSQGLRTFFSLDLMKLTERGLVKAGVWTPNQISYIPIDHTIAKFESSSLFNRTLIVTTVLSDPYAMFKKSSEELTGNDRFEGFCIDLIDHIAKKLHFNYTFKLVDDGKYGNYEKDPNHPNGGYWNGMIAEVINGVADMAIADLTISYERESVVDFTTPWMNLGISILYRKPTKQPPNLFSFLSPLSPDVWIYMASAYIFVSIVADMAIADLTISYERESVVDFTTPWMNLGISILYRKPTKQPPNLFSFLSPLSPDVWIYMASAYIFVSIVLFVLARFTPLEWENPHPCNEDPTYLENQFDLKNCLWFTIGSLFQQGCDILPKFTPYEWVNPYPCIEDPDELENDLTFSNSLWHNWGSLMQQGSDIAPKAVSTRMVAGMWWFFTLIMISSYTANLAAFLTVEQLESPIESAADLANQDKIKYGCLAGGSTFSFFRDAKFSTYQKMYRFMHAHPEQMVTKNSLGVERVEESHGNYAFLMESTSIEYVVERRCKLAQVGGLLDTKGYGIALAPNSPHRGLISGAILELREDGVLYQLKTKWWKQKRGGGKCKEAGSGTGGQAAPLGLPNVGGVFVVLLGGMGVACLIAAVEFMWESKSVSEEEGTNIWDEVRKELKFAMKCSGSSKPVKRKDDTSGGGEEEDGMDQGIPELPDY</sequence>
<evidence type="ECO:0000256" key="1">
    <source>
        <dbReference type="ARBA" id="ARBA00008685"/>
    </source>
</evidence>
<keyword evidence="3" id="KW-1003">Cell membrane</keyword>
<evidence type="ECO:0000259" key="19">
    <source>
        <dbReference type="SMART" id="SM00918"/>
    </source>
</evidence>
<keyword evidence="11" id="KW-0325">Glycoprotein</keyword>
<dbReference type="Gene3D" id="1.10.287.70">
    <property type="match status" value="2"/>
</dbReference>
<accession>A0A7R9BU51</accession>
<evidence type="ECO:0000256" key="13">
    <source>
        <dbReference type="ARBA" id="ARBA00023286"/>
    </source>
</evidence>
<keyword evidence="5" id="KW-0732">Signal</keyword>
<reference evidence="20" key="1">
    <citation type="submission" date="2020-11" db="EMBL/GenBank/DDBJ databases">
        <authorList>
            <person name="Tran Van P."/>
        </authorList>
    </citation>
    <scope>NUCLEOTIDE SEQUENCE</scope>
</reference>
<dbReference type="FunFam" id="1.10.287.70:FF:000134">
    <property type="entry name" value="Glutamate receptor, ionotropic kainate"/>
    <property type="match status" value="1"/>
</dbReference>
<dbReference type="FunFam" id="1.10.287.70:FF:000010">
    <property type="entry name" value="Putative glutamate receptor ionotropic kainate 1"/>
    <property type="match status" value="1"/>
</dbReference>
<keyword evidence="8" id="KW-0406">Ion transport</keyword>
<dbReference type="EMBL" id="OA885072">
    <property type="protein sequence ID" value="CAD7281634.1"/>
    <property type="molecule type" value="Genomic_DNA"/>
</dbReference>
<dbReference type="Gene3D" id="3.40.50.2300">
    <property type="match status" value="2"/>
</dbReference>
<gene>
    <name evidence="20" type="ORF">NMOB1V02_LOCUS9274</name>
</gene>
<evidence type="ECO:0000256" key="14">
    <source>
        <dbReference type="ARBA" id="ARBA00023303"/>
    </source>
</evidence>
<name>A0A7R9BU51_9CRUS</name>
<dbReference type="EMBL" id="CAJPEX010003035">
    <property type="protein sequence ID" value="CAG0921786.1"/>
    <property type="molecule type" value="Genomic_DNA"/>
</dbReference>
<comment type="similarity">
    <text evidence="1">Belongs to the glutamate-gated ion channel (TC 1.A.10.1) family.</text>
</comment>
<keyword evidence="6 17" id="KW-1133">Transmembrane helix</keyword>
<dbReference type="SUPFAM" id="SSF53822">
    <property type="entry name" value="Periplasmic binding protein-like I"/>
    <property type="match status" value="1"/>
</dbReference>
<feature type="domain" description="Ionotropic glutamate receptor L-glutamate and glycine-binding" evidence="19">
    <location>
        <begin position="359"/>
        <end position="429"/>
    </location>
</feature>
<evidence type="ECO:0000256" key="8">
    <source>
        <dbReference type="ARBA" id="ARBA00023065"/>
    </source>
</evidence>
<feature type="transmembrane region" description="Helical" evidence="17">
    <location>
        <begin position="675"/>
        <end position="697"/>
    </location>
</feature>
<feature type="region of interest" description="Disordered" evidence="16">
    <location>
        <begin position="915"/>
        <end position="948"/>
    </location>
</feature>
<keyword evidence="2" id="KW-0813">Transport</keyword>
<dbReference type="PANTHER" id="PTHR18966">
    <property type="entry name" value="IONOTROPIC GLUTAMATE RECEPTOR"/>
    <property type="match status" value="1"/>
</dbReference>
<dbReference type="InterPro" id="IPR019594">
    <property type="entry name" value="Glu/Gly-bd"/>
</dbReference>
<dbReference type="GO" id="GO:0022824">
    <property type="term" value="F:transmitter-gated monoatomic ion channel activity"/>
    <property type="evidence" value="ECO:0007669"/>
    <property type="project" value="UniProtKB-ARBA"/>
</dbReference>
<evidence type="ECO:0000256" key="17">
    <source>
        <dbReference type="SAM" id="Phobius"/>
    </source>
</evidence>
<proteinExistence type="inferred from homology"/>
<keyword evidence="14" id="KW-0407">Ion channel</keyword>
<dbReference type="Pfam" id="PF01094">
    <property type="entry name" value="ANF_receptor"/>
    <property type="match status" value="1"/>
</dbReference>
<dbReference type="CDD" id="cd06382">
    <property type="entry name" value="PBP1_iGluR_Kainate"/>
    <property type="match status" value="1"/>
</dbReference>
<evidence type="ECO:0000313" key="20">
    <source>
        <dbReference type="EMBL" id="CAD7281634.1"/>
    </source>
</evidence>
<evidence type="ECO:0000256" key="6">
    <source>
        <dbReference type="ARBA" id="ARBA00022989"/>
    </source>
</evidence>
<dbReference type="InterPro" id="IPR001320">
    <property type="entry name" value="Iontro_rcpt_C"/>
</dbReference>
<evidence type="ECO:0000256" key="2">
    <source>
        <dbReference type="ARBA" id="ARBA00022448"/>
    </source>
</evidence>